<feature type="region of interest" description="Disordered" evidence="1">
    <location>
        <begin position="121"/>
        <end position="140"/>
    </location>
</feature>
<name>J3NK52_GAET3</name>
<reference evidence="3" key="5">
    <citation type="submission" date="2018-04" db="UniProtKB">
        <authorList>
            <consortium name="EnsemblFungi"/>
        </authorList>
    </citation>
    <scope>IDENTIFICATION</scope>
    <source>
        <strain evidence="3">R3-111a-1</strain>
    </source>
</reference>
<dbReference type="Proteomes" id="UP000006039">
    <property type="component" value="Unassembled WGS sequence"/>
</dbReference>
<reference evidence="2" key="3">
    <citation type="submission" date="2010-09" db="EMBL/GenBank/DDBJ databases">
        <title>Annotation of Gaeumannomyces graminis var. tritici R3-111a-1.</title>
        <authorList>
            <consortium name="The Broad Institute Genome Sequencing Platform"/>
            <person name="Ma L.-J."/>
            <person name="Dead R."/>
            <person name="Young S.K."/>
            <person name="Zeng Q."/>
            <person name="Gargeya S."/>
            <person name="Fitzgerald M."/>
            <person name="Haas B."/>
            <person name="Abouelleil A."/>
            <person name="Alvarado L."/>
            <person name="Arachchi H.M."/>
            <person name="Berlin A."/>
            <person name="Brown A."/>
            <person name="Chapman S.B."/>
            <person name="Chen Z."/>
            <person name="Dunbar C."/>
            <person name="Freedman E."/>
            <person name="Gearin G."/>
            <person name="Gellesch M."/>
            <person name="Goldberg J."/>
            <person name="Griggs A."/>
            <person name="Gujja S."/>
            <person name="Heiman D."/>
            <person name="Howarth C."/>
            <person name="Larson L."/>
            <person name="Lui A."/>
            <person name="MacDonald P.J.P."/>
            <person name="Mehta T."/>
            <person name="Montmayeur A."/>
            <person name="Murphy C."/>
            <person name="Neiman D."/>
            <person name="Pearson M."/>
            <person name="Priest M."/>
            <person name="Roberts A."/>
            <person name="Saif S."/>
            <person name="Shea T."/>
            <person name="Shenoy N."/>
            <person name="Sisk P."/>
            <person name="Stolte C."/>
            <person name="Sykes S."/>
            <person name="Yandava C."/>
            <person name="Wortman J."/>
            <person name="Nusbaum C."/>
            <person name="Birren B."/>
        </authorList>
    </citation>
    <scope>NUCLEOTIDE SEQUENCE</scope>
    <source>
        <strain evidence="2">R3-111a-1</strain>
    </source>
</reference>
<evidence type="ECO:0000313" key="3">
    <source>
        <dbReference type="EnsemblFungi" id="EJT81656"/>
    </source>
</evidence>
<evidence type="ECO:0000256" key="1">
    <source>
        <dbReference type="SAM" id="MobiDB-lite"/>
    </source>
</evidence>
<evidence type="ECO:0000313" key="2">
    <source>
        <dbReference type="EMBL" id="EJT81656.1"/>
    </source>
</evidence>
<gene>
    <name evidence="3" type="primary">20342092</name>
    <name evidence="2" type="ORF">GGTG_01634</name>
</gene>
<dbReference type="HOGENOM" id="CLU_1835295_0_0_1"/>
<dbReference type="GeneID" id="20342092"/>
<reference evidence="3" key="4">
    <citation type="journal article" date="2015" name="G3 (Bethesda)">
        <title>Genome sequences of three phytopathogenic species of the Magnaporthaceae family of fungi.</title>
        <authorList>
            <person name="Okagaki L.H."/>
            <person name="Nunes C.C."/>
            <person name="Sailsbery J."/>
            <person name="Clay B."/>
            <person name="Brown D."/>
            <person name="John T."/>
            <person name="Oh Y."/>
            <person name="Young N."/>
            <person name="Fitzgerald M."/>
            <person name="Haas B.J."/>
            <person name="Zeng Q."/>
            <person name="Young S."/>
            <person name="Adiconis X."/>
            <person name="Fan L."/>
            <person name="Levin J.Z."/>
            <person name="Mitchell T.K."/>
            <person name="Okubara P.A."/>
            <person name="Farman M.L."/>
            <person name="Kohn L.M."/>
            <person name="Birren B."/>
            <person name="Ma L.-J."/>
            <person name="Dean R.A."/>
        </authorList>
    </citation>
    <scope>NUCLEOTIDE SEQUENCE</scope>
    <source>
        <strain evidence="3">R3-111a-1</strain>
    </source>
</reference>
<evidence type="ECO:0000313" key="4">
    <source>
        <dbReference type="Proteomes" id="UP000006039"/>
    </source>
</evidence>
<sequence>MHAIVASTRRKRRWLSMSAEYGILAAAPAPSRHTPESASASCLFRQTAEVRCPHVSRSRYEALVSGTAPMVTTSAPSAAGGANASVGSERRLVEVADMFELATTLGVPRKADLELLSEKDSRANGLGRQLHRTTTVQARR</sequence>
<reference evidence="2" key="2">
    <citation type="submission" date="2010-07" db="EMBL/GenBank/DDBJ databases">
        <authorList>
            <consortium name="The Broad Institute Genome Sequencing Platform"/>
            <consortium name="Broad Institute Genome Sequencing Center for Infectious Disease"/>
            <person name="Ma L.-J."/>
            <person name="Dead R."/>
            <person name="Young S."/>
            <person name="Zeng Q."/>
            <person name="Koehrsen M."/>
            <person name="Alvarado L."/>
            <person name="Berlin A."/>
            <person name="Chapman S.B."/>
            <person name="Chen Z."/>
            <person name="Freedman E."/>
            <person name="Gellesch M."/>
            <person name="Goldberg J."/>
            <person name="Griggs A."/>
            <person name="Gujja S."/>
            <person name="Heilman E.R."/>
            <person name="Heiman D."/>
            <person name="Hepburn T."/>
            <person name="Howarth C."/>
            <person name="Jen D."/>
            <person name="Larson L."/>
            <person name="Mehta T."/>
            <person name="Neiman D."/>
            <person name="Pearson M."/>
            <person name="Roberts A."/>
            <person name="Saif S."/>
            <person name="Shea T."/>
            <person name="Shenoy N."/>
            <person name="Sisk P."/>
            <person name="Stolte C."/>
            <person name="Sykes S."/>
            <person name="Walk T."/>
            <person name="White J."/>
            <person name="Yandava C."/>
            <person name="Haas B."/>
            <person name="Nusbaum C."/>
            <person name="Birren B."/>
        </authorList>
    </citation>
    <scope>NUCLEOTIDE SEQUENCE</scope>
    <source>
        <strain evidence="2">R3-111a-1</strain>
    </source>
</reference>
<dbReference type="EMBL" id="GL385395">
    <property type="protein sequence ID" value="EJT81656.1"/>
    <property type="molecule type" value="Genomic_DNA"/>
</dbReference>
<dbReference type="RefSeq" id="XP_009217665.1">
    <property type="nucleotide sequence ID" value="XM_009219401.1"/>
</dbReference>
<dbReference type="EnsemblFungi" id="EJT81656">
    <property type="protein sequence ID" value="EJT81656"/>
    <property type="gene ID" value="GGTG_01634"/>
</dbReference>
<reference evidence="4" key="1">
    <citation type="submission" date="2010-07" db="EMBL/GenBank/DDBJ databases">
        <title>The genome sequence of Gaeumannomyces graminis var. tritici strain R3-111a-1.</title>
        <authorList>
            <consortium name="The Broad Institute Genome Sequencing Platform"/>
            <person name="Ma L.-J."/>
            <person name="Dead R."/>
            <person name="Young S."/>
            <person name="Zeng Q."/>
            <person name="Koehrsen M."/>
            <person name="Alvarado L."/>
            <person name="Berlin A."/>
            <person name="Chapman S.B."/>
            <person name="Chen Z."/>
            <person name="Freedman E."/>
            <person name="Gellesch M."/>
            <person name="Goldberg J."/>
            <person name="Griggs A."/>
            <person name="Gujja S."/>
            <person name="Heilman E.R."/>
            <person name="Heiman D."/>
            <person name="Hepburn T."/>
            <person name="Howarth C."/>
            <person name="Jen D."/>
            <person name="Larson L."/>
            <person name="Mehta T."/>
            <person name="Neiman D."/>
            <person name="Pearson M."/>
            <person name="Roberts A."/>
            <person name="Saif S."/>
            <person name="Shea T."/>
            <person name="Shenoy N."/>
            <person name="Sisk P."/>
            <person name="Stolte C."/>
            <person name="Sykes S."/>
            <person name="Walk T."/>
            <person name="White J."/>
            <person name="Yandava C."/>
            <person name="Haas B."/>
            <person name="Nusbaum C."/>
            <person name="Birren B."/>
        </authorList>
    </citation>
    <scope>NUCLEOTIDE SEQUENCE [LARGE SCALE GENOMIC DNA]</scope>
    <source>
        <strain evidence="4">R3-111a-1</strain>
    </source>
</reference>
<proteinExistence type="predicted"/>
<organism evidence="2">
    <name type="scientific">Gaeumannomyces tritici (strain R3-111a-1)</name>
    <name type="common">Wheat and barley take-all root rot fungus</name>
    <name type="synonym">Gaeumannomyces graminis var. tritici</name>
    <dbReference type="NCBI Taxonomy" id="644352"/>
    <lineage>
        <taxon>Eukaryota</taxon>
        <taxon>Fungi</taxon>
        <taxon>Dikarya</taxon>
        <taxon>Ascomycota</taxon>
        <taxon>Pezizomycotina</taxon>
        <taxon>Sordariomycetes</taxon>
        <taxon>Sordariomycetidae</taxon>
        <taxon>Magnaporthales</taxon>
        <taxon>Magnaporthaceae</taxon>
        <taxon>Gaeumannomyces</taxon>
    </lineage>
</organism>
<dbReference type="AlphaFoldDB" id="J3NK52"/>
<keyword evidence="4" id="KW-1185">Reference proteome</keyword>
<protein>
    <submittedName>
        <fullName evidence="2 3">Uncharacterized protein</fullName>
    </submittedName>
</protein>
<accession>J3NK52</accession>
<dbReference type="VEuPathDB" id="FungiDB:GGTG_01634"/>